<name>A0A9P9X7L1_9PEZI</name>
<sequence length="66" mass="6917">MGLPTASLTAHGRNKRSTLRELSVPAITIKIAAPATTNGTNAPTVTSMVFSAFPMPSISAETRYVI</sequence>
<organism evidence="1 2">
    <name type="scientific">Colletotrichum abscissum</name>
    <dbReference type="NCBI Taxonomy" id="1671311"/>
    <lineage>
        <taxon>Eukaryota</taxon>
        <taxon>Fungi</taxon>
        <taxon>Dikarya</taxon>
        <taxon>Ascomycota</taxon>
        <taxon>Pezizomycotina</taxon>
        <taxon>Sordariomycetes</taxon>
        <taxon>Hypocreomycetidae</taxon>
        <taxon>Glomerellales</taxon>
        <taxon>Glomerellaceae</taxon>
        <taxon>Colletotrichum</taxon>
        <taxon>Colletotrichum acutatum species complex</taxon>
    </lineage>
</organism>
<evidence type="ECO:0000313" key="2">
    <source>
        <dbReference type="Proteomes" id="UP001056436"/>
    </source>
</evidence>
<proteinExistence type="predicted"/>
<dbReference type="AlphaFoldDB" id="A0A9P9X7L1"/>
<comment type="caution">
    <text evidence="1">The sequence shown here is derived from an EMBL/GenBank/DDBJ whole genome shotgun (WGS) entry which is preliminary data.</text>
</comment>
<dbReference type="Proteomes" id="UP001056436">
    <property type="component" value="Unassembled WGS sequence"/>
</dbReference>
<dbReference type="EMBL" id="SDAQ01000087">
    <property type="protein sequence ID" value="KAI3541047.1"/>
    <property type="molecule type" value="Genomic_DNA"/>
</dbReference>
<keyword evidence="2" id="KW-1185">Reference proteome</keyword>
<evidence type="ECO:0000313" key="1">
    <source>
        <dbReference type="EMBL" id="KAI3541047.1"/>
    </source>
</evidence>
<reference evidence="1" key="1">
    <citation type="submission" date="2019-01" db="EMBL/GenBank/DDBJ databases">
        <title>Colletotrichum abscissum LGMF1257.</title>
        <authorList>
            <person name="Baroncelli R."/>
        </authorList>
    </citation>
    <scope>NUCLEOTIDE SEQUENCE</scope>
    <source>
        <strain evidence="1">Ca142</strain>
    </source>
</reference>
<accession>A0A9P9X7L1</accession>
<gene>
    <name evidence="1" type="ORF">CABS02_10891</name>
</gene>
<protein>
    <submittedName>
        <fullName evidence="1">Uncharacterized protein</fullName>
    </submittedName>
</protein>